<keyword evidence="2" id="KW-1185">Reference proteome</keyword>
<dbReference type="SUPFAM" id="SSF50370">
    <property type="entry name" value="Ricin B-like lectins"/>
    <property type="match status" value="1"/>
</dbReference>
<evidence type="ECO:0000313" key="1">
    <source>
        <dbReference type="EMBL" id="SFL00538.1"/>
    </source>
</evidence>
<dbReference type="EMBL" id="FOSZ01000004">
    <property type="protein sequence ID" value="SFL00538.1"/>
    <property type="molecule type" value="Genomic_DNA"/>
</dbReference>
<dbReference type="AlphaFoldDB" id="A0A1I4E3X0"/>
<proteinExistence type="predicted"/>
<evidence type="ECO:0000313" key="2">
    <source>
        <dbReference type="Proteomes" id="UP000198851"/>
    </source>
</evidence>
<name>A0A1I4E3X0_9RHOB</name>
<dbReference type="PROSITE" id="PS50231">
    <property type="entry name" value="RICIN_B_LECTIN"/>
    <property type="match status" value="1"/>
</dbReference>
<gene>
    <name evidence="1" type="ORF">SAMN04488036_1045</name>
</gene>
<dbReference type="Proteomes" id="UP000198851">
    <property type="component" value="Unassembled WGS sequence"/>
</dbReference>
<reference evidence="2" key="1">
    <citation type="submission" date="2016-10" db="EMBL/GenBank/DDBJ databases">
        <authorList>
            <person name="Varghese N."/>
            <person name="Submissions S."/>
        </authorList>
    </citation>
    <scope>NUCLEOTIDE SEQUENCE [LARGE SCALE GENOMIC DNA]</scope>
    <source>
        <strain evidence="2">DSM 28453</strain>
    </source>
</reference>
<protein>
    <submittedName>
        <fullName evidence="1">Uncharacterized protein</fullName>
    </submittedName>
</protein>
<accession>A0A1I4E3X0</accession>
<sequence length="73" mass="7741">MELAECNASTEQTFVFSDSGAISPAADPNLCLTLGDATRFGRSKQNQIKALSLETCAPESAAMQTWATRTGLD</sequence>
<dbReference type="InterPro" id="IPR035992">
    <property type="entry name" value="Ricin_B-like_lectins"/>
</dbReference>
<organism evidence="1 2">
    <name type="scientific">Shimia haliotis</name>
    <dbReference type="NCBI Taxonomy" id="1280847"/>
    <lineage>
        <taxon>Bacteria</taxon>
        <taxon>Pseudomonadati</taxon>
        <taxon>Pseudomonadota</taxon>
        <taxon>Alphaproteobacteria</taxon>
        <taxon>Rhodobacterales</taxon>
        <taxon>Roseobacteraceae</taxon>
    </lineage>
</organism>
<dbReference type="Gene3D" id="2.80.10.50">
    <property type="match status" value="1"/>
</dbReference>